<accession>A0A2I2YA08</accession>
<dbReference type="OMA" id="WNRDSKR"/>
<reference evidence="1" key="4">
    <citation type="submission" date="2025-09" db="UniProtKB">
        <authorList>
            <consortium name="Ensembl"/>
        </authorList>
    </citation>
    <scope>IDENTIFICATION</scope>
</reference>
<dbReference type="InParanoid" id="A0A2I2YA08"/>
<dbReference type="EMBL" id="CABD030037339">
    <property type="status" value="NOT_ANNOTATED_CDS"/>
    <property type="molecule type" value="Genomic_DNA"/>
</dbReference>
<evidence type="ECO:0000313" key="2">
    <source>
        <dbReference type="Proteomes" id="UP000001519"/>
    </source>
</evidence>
<dbReference type="OrthoDB" id="9482550at2759"/>
<dbReference type="Proteomes" id="UP000001519">
    <property type="component" value="Chromosome 5"/>
</dbReference>
<dbReference type="GeneID" id="101129033"/>
<gene>
    <name evidence="1" type="primary">PRAC2</name>
</gene>
<dbReference type="KEGG" id="ggo:101129033"/>
<proteinExistence type="predicted"/>
<dbReference type="AlphaFoldDB" id="A0A2I2YA08"/>
<dbReference type="RefSeq" id="XP_004041450.1">
    <property type="nucleotide sequence ID" value="XM_004041402.3"/>
</dbReference>
<evidence type="ECO:0000313" key="1">
    <source>
        <dbReference type="Ensembl" id="ENSGGOP00000031734.1"/>
    </source>
</evidence>
<reference evidence="1" key="3">
    <citation type="submission" date="2025-08" db="UniProtKB">
        <authorList>
            <consortium name="Ensembl"/>
        </authorList>
    </citation>
    <scope>IDENTIFICATION</scope>
</reference>
<protein>
    <submittedName>
        <fullName evidence="1">PRAC2 small nuclear protein</fullName>
    </submittedName>
</protein>
<sequence>MEPQVLALRCGCWHRDSKRASGGSIQVNTKKSGGVHTTNCYGEEDKYSTEEDMDRRRMALRPGSLRQTAFFFHSRSLVPNLLAFFLGLSRAGPIHLPMSWPNGRRHRVLDPHTQLSTHEAPGRWKPVAPRRMKACPQVLLEW</sequence>
<organism evidence="1 2">
    <name type="scientific">Gorilla gorilla gorilla</name>
    <name type="common">Western lowland gorilla</name>
    <dbReference type="NCBI Taxonomy" id="9595"/>
    <lineage>
        <taxon>Eukaryota</taxon>
        <taxon>Metazoa</taxon>
        <taxon>Chordata</taxon>
        <taxon>Craniata</taxon>
        <taxon>Vertebrata</taxon>
        <taxon>Euteleostomi</taxon>
        <taxon>Mammalia</taxon>
        <taxon>Eutheria</taxon>
        <taxon>Euarchontoglires</taxon>
        <taxon>Primates</taxon>
        <taxon>Haplorrhini</taxon>
        <taxon>Catarrhini</taxon>
        <taxon>Hominidae</taxon>
        <taxon>Gorilla</taxon>
    </lineage>
</organism>
<name>A0A2I2YA08_GORGO</name>
<dbReference type="Ensembl" id="ENSGGOT00000043555.1">
    <property type="protein sequence ID" value="ENSGGOP00000031734.1"/>
    <property type="gene ID" value="ENSGGOG00000042122.1"/>
</dbReference>
<reference evidence="2" key="1">
    <citation type="submission" date="2011-05" db="EMBL/GenBank/DDBJ databases">
        <title>Insights into the evolution of the great apes provided by the gorilla genome.</title>
        <authorList>
            <person name="Scally A."/>
        </authorList>
    </citation>
    <scope>NUCLEOTIDE SEQUENCE [LARGE SCALE GENOMIC DNA]</scope>
</reference>
<keyword evidence="2" id="KW-1185">Reference proteome</keyword>
<reference evidence="1 2" key="2">
    <citation type="journal article" date="2012" name="Nature">
        <title>Insights into hominid evolution from the gorilla genome sequence.</title>
        <authorList>
            <person name="Scally A."/>
            <person name="Dutheil J.Y."/>
            <person name="Hillier L.W."/>
            <person name="Jordan G.E."/>
            <person name="Goodhead I."/>
            <person name="Herrero J."/>
            <person name="Hobolth A."/>
            <person name="Lappalainen T."/>
            <person name="Mailund T."/>
            <person name="Marques-Bonet T."/>
            <person name="McCarthy S."/>
            <person name="Montgomery S.H."/>
            <person name="Schwalie P.C."/>
            <person name="Tang Y.A."/>
            <person name="Ward M.C."/>
            <person name="Xue Y."/>
            <person name="Yngvadottir B."/>
            <person name="Alkan C."/>
            <person name="Andersen L.N."/>
            <person name="Ayub Q."/>
            <person name="Ball E.V."/>
            <person name="Beal K."/>
            <person name="Bradley B.J."/>
            <person name="Chen Y."/>
            <person name="Clee C.M."/>
            <person name="Fitzgerald S."/>
            <person name="Graves T.A."/>
            <person name="Gu Y."/>
            <person name="Heath P."/>
            <person name="Heger A."/>
            <person name="Karakoc E."/>
            <person name="Kolb-Kokocinski A."/>
            <person name="Laird G.K."/>
            <person name="Lunter G."/>
            <person name="Meader S."/>
            <person name="Mort M."/>
            <person name="Mullikin J.C."/>
            <person name="Munch K."/>
            <person name="O'Connor T.D."/>
            <person name="Phillips A.D."/>
            <person name="Prado-Martinez J."/>
            <person name="Rogers A.S."/>
            <person name="Sajjadian S."/>
            <person name="Schmidt D."/>
            <person name="Shaw K."/>
            <person name="Simpson J.T."/>
            <person name="Stenson P.D."/>
            <person name="Turner D.J."/>
            <person name="Vigilant L."/>
            <person name="Vilella A.J."/>
            <person name="Whitener W."/>
            <person name="Zhu B."/>
            <person name="Cooper D.N."/>
            <person name="de Jong P."/>
            <person name="Dermitzakis E.T."/>
            <person name="Eichler E.E."/>
            <person name="Flicek P."/>
            <person name="Goldman N."/>
            <person name="Mundy N.I."/>
            <person name="Ning Z."/>
            <person name="Odom D.T."/>
            <person name="Ponting C.P."/>
            <person name="Quail M.A."/>
            <person name="Ryder O.A."/>
            <person name="Searle S.M."/>
            <person name="Warren W.C."/>
            <person name="Wilson R.K."/>
            <person name="Schierup M.H."/>
            <person name="Rogers J."/>
            <person name="Tyler-Smith C."/>
            <person name="Durbin R."/>
        </authorList>
    </citation>
    <scope>NUCLEOTIDE SEQUENCE [LARGE SCALE GENOMIC DNA]</scope>
</reference>
<dbReference type="GeneTree" id="ENSGT00860000135909"/>
<dbReference type="STRING" id="9593.ENSGGOP00000031734"/>
<dbReference type="CTD" id="360205"/>